<dbReference type="SUPFAM" id="SSF52833">
    <property type="entry name" value="Thioredoxin-like"/>
    <property type="match status" value="1"/>
</dbReference>
<evidence type="ECO:0000259" key="1">
    <source>
        <dbReference type="Pfam" id="PF00085"/>
    </source>
</evidence>
<reference evidence="2 3" key="1">
    <citation type="submission" date="2013-08" db="EMBL/GenBank/DDBJ databases">
        <authorList>
            <person name="Huang J."/>
            <person name="Wang G."/>
        </authorList>
    </citation>
    <scope>NUCLEOTIDE SEQUENCE [LARGE SCALE GENOMIC DNA]</scope>
    <source>
        <strain evidence="2 3">JSM 072002</strain>
    </source>
</reference>
<dbReference type="eggNOG" id="COG0526">
    <property type="taxonomic scope" value="Bacteria"/>
</dbReference>
<dbReference type="CDD" id="cd02947">
    <property type="entry name" value="TRX_family"/>
    <property type="match status" value="1"/>
</dbReference>
<organism evidence="2 3">
    <name type="scientific">Pontibacillus litoralis JSM 072002</name>
    <dbReference type="NCBI Taxonomy" id="1385512"/>
    <lineage>
        <taxon>Bacteria</taxon>
        <taxon>Bacillati</taxon>
        <taxon>Bacillota</taxon>
        <taxon>Bacilli</taxon>
        <taxon>Bacillales</taxon>
        <taxon>Bacillaceae</taxon>
        <taxon>Pontibacillus</taxon>
    </lineage>
</organism>
<dbReference type="Pfam" id="PF00085">
    <property type="entry name" value="Thioredoxin"/>
    <property type="match status" value="1"/>
</dbReference>
<dbReference type="Gene3D" id="3.40.30.10">
    <property type="entry name" value="Glutaredoxin"/>
    <property type="match status" value="1"/>
</dbReference>
<dbReference type="AlphaFoldDB" id="A0A0A5HQ44"/>
<dbReference type="InterPro" id="IPR036249">
    <property type="entry name" value="Thioredoxin-like_sf"/>
</dbReference>
<dbReference type="InterPro" id="IPR013766">
    <property type="entry name" value="Thioredoxin_domain"/>
</dbReference>
<sequence length="104" mass="12306">MMKMDQPLQILQHNTITYSMVYIYSPFCGTCHVARKILDTIEVLYEKEMFYELNAPYHQTFLHTLQVESVPCLLIMKGPSVKEKIYAFHSVPFIQNKLQQYDIK</sequence>
<evidence type="ECO:0000313" key="3">
    <source>
        <dbReference type="Proteomes" id="UP000030401"/>
    </source>
</evidence>
<dbReference type="EMBL" id="AVPG01000019">
    <property type="protein sequence ID" value="KGX85747.1"/>
    <property type="molecule type" value="Genomic_DNA"/>
</dbReference>
<proteinExistence type="predicted"/>
<comment type="caution">
    <text evidence="2">The sequence shown here is derived from an EMBL/GenBank/DDBJ whole genome shotgun (WGS) entry which is preliminary data.</text>
</comment>
<name>A0A0A5HQ44_9BACI</name>
<accession>A0A0A5HQ44</accession>
<dbReference type="STRING" id="1385512.N784_08045"/>
<dbReference type="Proteomes" id="UP000030401">
    <property type="component" value="Unassembled WGS sequence"/>
</dbReference>
<evidence type="ECO:0000313" key="2">
    <source>
        <dbReference type="EMBL" id="KGX85747.1"/>
    </source>
</evidence>
<keyword evidence="3" id="KW-1185">Reference proteome</keyword>
<dbReference type="RefSeq" id="WP_232306017.1">
    <property type="nucleotide sequence ID" value="NZ_AVPG01000019.1"/>
</dbReference>
<protein>
    <submittedName>
        <fullName evidence="2">Thioredoxin</fullName>
    </submittedName>
</protein>
<feature type="domain" description="Thioredoxin" evidence="1">
    <location>
        <begin position="18"/>
        <end position="84"/>
    </location>
</feature>
<gene>
    <name evidence="2" type="ORF">N784_08045</name>
</gene>